<dbReference type="Pfam" id="PF02080">
    <property type="entry name" value="TrkA_C"/>
    <property type="match status" value="2"/>
</dbReference>
<dbReference type="Gene3D" id="3.30.70.1450">
    <property type="entry name" value="Regulator of K+ conductance, C-terminal domain"/>
    <property type="match status" value="2"/>
</dbReference>
<keyword evidence="10" id="KW-1185">Reference proteome</keyword>
<gene>
    <name evidence="9" type="ORF">LOC71_21965</name>
</gene>
<keyword evidence="4" id="KW-0677">Repeat</keyword>
<feature type="transmembrane region" description="Helical" evidence="7">
    <location>
        <begin position="12"/>
        <end position="32"/>
    </location>
</feature>
<dbReference type="Proteomes" id="UP001430306">
    <property type="component" value="Unassembled WGS sequence"/>
</dbReference>
<keyword evidence="6 7" id="KW-0472">Membrane</keyword>
<evidence type="ECO:0000256" key="4">
    <source>
        <dbReference type="ARBA" id="ARBA00022737"/>
    </source>
</evidence>
<feature type="transmembrane region" description="Helical" evidence="7">
    <location>
        <begin position="529"/>
        <end position="547"/>
    </location>
</feature>
<sequence length="615" mass="65862">MQSVFDPLVWPTIWPMWLTIGVAIALLLGLAFRVAATDLLAVTALSILVVAQDLTGTTLLPDPTDAVAGFGNKGLITIALLFAVVAGLELTGGTELATGWLLSKAKNLRDTQVRMLLPVAAFSGFLNNTPVVAAMLPVVGDLGKRLSISPSRLLLPLSYAAILGGMCTLMGTSTNLLVRDEYNQYIAEMRANGAAMDLDELSFFTPAIAGLPATILGLLYIILTSKWLIPERKQAVSVGDDPQKYTVEMQVEMTGPLVGRTLQEAGLRALPGLYVAEIQRADGRIEPAKPDQRLFGEDILILVGDVDSVVDLRKIRGLITPGDQARKLQIPAWRRTLVEAVVSPRCSLIGKTIREGRFRSNFNAAVVAVARGGRRLEGKLGDVRIEPGDVLLLEASKSFMHQQRGGSDFYLVSSVERGEVRRHERAPLAIAIMVVMVTAAAFDWLSILSAAMVATVAMVMTRCCTTSEARRSIDWSVLIVIGSAIGIGRAMEQSGAAGEIANGLLSIAGGNPLGTLIAVYVATVICTELITNNAAAMLMLPIAWTAATKVGMDPMPMVVAVMIAASASFLTPFGYQTNTMVYGVGGYRLRDYIQFGLPLSLIVAVTTIGMLTWWY</sequence>
<dbReference type="PANTHER" id="PTHR43652">
    <property type="entry name" value="BASIC AMINO ACID ANTIPORTER YFCC-RELATED"/>
    <property type="match status" value="1"/>
</dbReference>
<feature type="transmembrane region" description="Helical" evidence="7">
    <location>
        <begin position="39"/>
        <end position="55"/>
    </location>
</feature>
<keyword evidence="2" id="KW-0813">Transport</keyword>
<feature type="transmembrane region" description="Helical" evidence="7">
    <location>
        <begin position="427"/>
        <end position="460"/>
    </location>
</feature>
<organism evidence="9 10">
    <name type="scientific">Rhodopirellula halodulae</name>
    <dbReference type="NCBI Taxonomy" id="2894198"/>
    <lineage>
        <taxon>Bacteria</taxon>
        <taxon>Pseudomonadati</taxon>
        <taxon>Planctomycetota</taxon>
        <taxon>Planctomycetia</taxon>
        <taxon>Pirellulales</taxon>
        <taxon>Pirellulaceae</taxon>
        <taxon>Rhodopirellula</taxon>
    </lineage>
</organism>
<comment type="subcellular location">
    <subcellularLocation>
        <location evidence="1">Membrane</location>
        <topology evidence="1">Multi-pass membrane protein</topology>
    </subcellularLocation>
</comment>
<comment type="caution">
    <text evidence="9">The sequence shown here is derived from an EMBL/GenBank/DDBJ whole genome shotgun (WGS) entry which is preliminary data.</text>
</comment>
<keyword evidence="5 7" id="KW-1133">Transmembrane helix</keyword>
<keyword evidence="3 7" id="KW-0812">Transmembrane</keyword>
<evidence type="ECO:0000259" key="8">
    <source>
        <dbReference type="PROSITE" id="PS51202"/>
    </source>
</evidence>
<feature type="transmembrane region" description="Helical" evidence="7">
    <location>
        <begin position="203"/>
        <end position="223"/>
    </location>
</feature>
<evidence type="ECO:0000256" key="1">
    <source>
        <dbReference type="ARBA" id="ARBA00004141"/>
    </source>
</evidence>
<feature type="transmembrane region" description="Helical" evidence="7">
    <location>
        <begin position="472"/>
        <end position="491"/>
    </location>
</feature>
<reference evidence="9" key="1">
    <citation type="submission" date="2021-11" db="EMBL/GenBank/DDBJ databases">
        <title>Genome sequence.</title>
        <authorList>
            <person name="Sun Q."/>
        </authorList>
    </citation>
    <scope>NUCLEOTIDE SEQUENCE</scope>
    <source>
        <strain evidence="9">JC740</strain>
    </source>
</reference>
<evidence type="ECO:0000313" key="9">
    <source>
        <dbReference type="EMBL" id="MCC9644952.1"/>
    </source>
</evidence>
<dbReference type="RefSeq" id="WP_230276613.1">
    <property type="nucleotide sequence ID" value="NZ_JAJKFW010000062.1"/>
</dbReference>
<feature type="domain" description="RCK C-terminal" evidence="8">
    <location>
        <begin position="323"/>
        <end position="409"/>
    </location>
</feature>
<name>A0ABS8NMZ4_9BACT</name>
<feature type="transmembrane region" description="Helical" evidence="7">
    <location>
        <begin position="554"/>
        <end position="575"/>
    </location>
</feature>
<evidence type="ECO:0000256" key="7">
    <source>
        <dbReference type="SAM" id="Phobius"/>
    </source>
</evidence>
<feature type="domain" description="RCK C-terminal" evidence="8">
    <location>
        <begin position="233"/>
        <end position="318"/>
    </location>
</feature>
<dbReference type="SUPFAM" id="SSF116726">
    <property type="entry name" value="TrkA C-terminal domain-like"/>
    <property type="match status" value="2"/>
</dbReference>
<feature type="transmembrane region" description="Helical" evidence="7">
    <location>
        <begin position="595"/>
        <end position="614"/>
    </location>
</feature>
<dbReference type="EMBL" id="JAJKFW010000062">
    <property type="protein sequence ID" value="MCC9644952.1"/>
    <property type="molecule type" value="Genomic_DNA"/>
</dbReference>
<accession>A0ABS8NMZ4</accession>
<proteinExistence type="predicted"/>
<feature type="transmembrane region" description="Helical" evidence="7">
    <location>
        <begin position="503"/>
        <end position="523"/>
    </location>
</feature>
<dbReference type="PANTHER" id="PTHR43652:SF2">
    <property type="entry name" value="BASIC AMINO ACID ANTIPORTER YFCC-RELATED"/>
    <property type="match status" value="1"/>
</dbReference>
<feature type="transmembrane region" description="Helical" evidence="7">
    <location>
        <begin position="153"/>
        <end position="172"/>
    </location>
</feature>
<dbReference type="InterPro" id="IPR006037">
    <property type="entry name" value="RCK_C"/>
</dbReference>
<protein>
    <submittedName>
        <fullName evidence="9">SLC13 family permease</fullName>
    </submittedName>
</protein>
<evidence type="ECO:0000313" key="10">
    <source>
        <dbReference type="Proteomes" id="UP001430306"/>
    </source>
</evidence>
<dbReference type="InterPro" id="IPR004680">
    <property type="entry name" value="Cit_transptr-like_dom"/>
</dbReference>
<evidence type="ECO:0000256" key="5">
    <source>
        <dbReference type="ARBA" id="ARBA00022989"/>
    </source>
</evidence>
<feature type="transmembrane region" description="Helical" evidence="7">
    <location>
        <begin position="75"/>
        <end position="102"/>
    </location>
</feature>
<evidence type="ECO:0000256" key="6">
    <source>
        <dbReference type="ARBA" id="ARBA00023136"/>
    </source>
</evidence>
<dbReference type="Pfam" id="PF03600">
    <property type="entry name" value="CitMHS"/>
    <property type="match status" value="1"/>
</dbReference>
<evidence type="ECO:0000256" key="2">
    <source>
        <dbReference type="ARBA" id="ARBA00022448"/>
    </source>
</evidence>
<dbReference type="InterPro" id="IPR051679">
    <property type="entry name" value="DASS-Related_Transporters"/>
</dbReference>
<evidence type="ECO:0000256" key="3">
    <source>
        <dbReference type="ARBA" id="ARBA00022692"/>
    </source>
</evidence>
<dbReference type="InterPro" id="IPR036721">
    <property type="entry name" value="RCK_C_sf"/>
</dbReference>
<dbReference type="PROSITE" id="PS51202">
    <property type="entry name" value="RCK_C"/>
    <property type="match status" value="2"/>
</dbReference>